<gene>
    <name evidence="1" type="ORF">NDU88_001457</name>
</gene>
<proteinExistence type="predicted"/>
<comment type="caution">
    <text evidence="1">The sequence shown here is derived from an EMBL/GenBank/DDBJ whole genome shotgun (WGS) entry which is preliminary data.</text>
</comment>
<sequence length="181" mass="19046">MSCDAHGQISSHVAVQCFQELQLFNSFPLPSSAVPVSSSESGEGSALRKLLCLLHALSVRRTNMNPVIPNNNIPGILAMNSPNIIGFPSPPNPGTIFGGPALTSLPAKATPTVVRVPVFVPTMPHLPMVPWRNIDGPMVTLSMPVATSPRAPTTPAPAQAVSTLPNNSPTFRATKELRGDV</sequence>
<dbReference type="EMBL" id="JANPWB010000002">
    <property type="protein sequence ID" value="KAJ1206047.1"/>
    <property type="molecule type" value="Genomic_DNA"/>
</dbReference>
<keyword evidence="2" id="KW-1185">Reference proteome</keyword>
<evidence type="ECO:0000313" key="2">
    <source>
        <dbReference type="Proteomes" id="UP001066276"/>
    </source>
</evidence>
<accession>A0AAV7VWX0</accession>
<reference evidence="1" key="1">
    <citation type="journal article" date="2022" name="bioRxiv">
        <title>Sequencing and chromosome-scale assembly of the giantPleurodeles waltlgenome.</title>
        <authorList>
            <person name="Brown T."/>
            <person name="Elewa A."/>
            <person name="Iarovenko S."/>
            <person name="Subramanian E."/>
            <person name="Araus A.J."/>
            <person name="Petzold A."/>
            <person name="Susuki M."/>
            <person name="Suzuki K.-i.T."/>
            <person name="Hayashi T."/>
            <person name="Toyoda A."/>
            <person name="Oliveira C."/>
            <person name="Osipova E."/>
            <person name="Leigh N.D."/>
            <person name="Simon A."/>
            <person name="Yun M.H."/>
        </authorList>
    </citation>
    <scope>NUCLEOTIDE SEQUENCE</scope>
    <source>
        <strain evidence="1">20211129_DDA</strain>
        <tissue evidence="1">Liver</tissue>
    </source>
</reference>
<evidence type="ECO:0000313" key="1">
    <source>
        <dbReference type="EMBL" id="KAJ1206047.1"/>
    </source>
</evidence>
<organism evidence="1 2">
    <name type="scientific">Pleurodeles waltl</name>
    <name type="common">Iberian ribbed newt</name>
    <dbReference type="NCBI Taxonomy" id="8319"/>
    <lineage>
        <taxon>Eukaryota</taxon>
        <taxon>Metazoa</taxon>
        <taxon>Chordata</taxon>
        <taxon>Craniata</taxon>
        <taxon>Vertebrata</taxon>
        <taxon>Euteleostomi</taxon>
        <taxon>Amphibia</taxon>
        <taxon>Batrachia</taxon>
        <taxon>Caudata</taxon>
        <taxon>Salamandroidea</taxon>
        <taxon>Salamandridae</taxon>
        <taxon>Pleurodelinae</taxon>
        <taxon>Pleurodeles</taxon>
    </lineage>
</organism>
<name>A0AAV7VWX0_PLEWA</name>
<dbReference type="Proteomes" id="UP001066276">
    <property type="component" value="Chromosome 1_2"/>
</dbReference>
<dbReference type="AlphaFoldDB" id="A0AAV7VWX0"/>
<protein>
    <submittedName>
        <fullName evidence="1">Uncharacterized protein</fullName>
    </submittedName>
</protein>